<comment type="caution">
    <text evidence="1">The sequence shown here is derived from an EMBL/GenBank/DDBJ whole genome shotgun (WGS) entry which is preliminary data.</text>
</comment>
<dbReference type="EMBL" id="VUJU01000272">
    <property type="protein sequence ID" value="KAF0771624.1"/>
    <property type="molecule type" value="Genomic_DNA"/>
</dbReference>
<evidence type="ECO:0000313" key="1">
    <source>
        <dbReference type="EMBL" id="KAF0771624.1"/>
    </source>
</evidence>
<organism evidence="1 2">
    <name type="scientific">Aphis craccivora</name>
    <name type="common">Cowpea aphid</name>
    <dbReference type="NCBI Taxonomy" id="307492"/>
    <lineage>
        <taxon>Eukaryota</taxon>
        <taxon>Metazoa</taxon>
        <taxon>Ecdysozoa</taxon>
        <taxon>Arthropoda</taxon>
        <taxon>Hexapoda</taxon>
        <taxon>Insecta</taxon>
        <taxon>Pterygota</taxon>
        <taxon>Neoptera</taxon>
        <taxon>Paraneoptera</taxon>
        <taxon>Hemiptera</taxon>
        <taxon>Sternorrhyncha</taxon>
        <taxon>Aphidomorpha</taxon>
        <taxon>Aphidoidea</taxon>
        <taxon>Aphididae</taxon>
        <taxon>Aphidini</taxon>
        <taxon>Aphis</taxon>
        <taxon>Aphis</taxon>
    </lineage>
</organism>
<keyword evidence="2" id="KW-1185">Reference proteome</keyword>
<dbReference type="AlphaFoldDB" id="A0A6G0ZK47"/>
<accession>A0A6G0ZK47</accession>
<evidence type="ECO:0000313" key="2">
    <source>
        <dbReference type="Proteomes" id="UP000478052"/>
    </source>
</evidence>
<name>A0A6G0ZK47_APHCR</name>
<reference evidence="1 2" key="1">
    <citation type="submission" date="2019-08" db="EMBL/GenBank/DDBJ databases">
        <title>Whole genome of Aphis craccivora.</title>
        <authorList>
            <person name="Voronova N.V."/>
            <person name="Shulinski R.S."/>
            <person name="Bandarenka Y.V."/>
            <person name="Zhorov D.G."/>
            <person name="Warner D."/>
        </authorList>
    </citation>
    <scope>NUCLEOTIDE SEQUENCE [LARGE SCALE GENOMIC DNA]</scope>
    <source>
        <strain evidence="1">180601</strain>
        <tissue evidence="1">Whole Body</tissue>
    </source>
</reference>
<sequence length="900" mass="103698">MMPDKSIQFMIRSLKDPKQFNLVSRTYLDADMIQFLCEPLLSINTPLIQSICICIWMLSKNDTFYKRNDVLYTCNSLLRTLVFLIRTSDALVSDLIQLLAIIIKKGGTNLQEICNIPQVLTIIKMVFTNSQNLPALCVINAISMLTYFLSCPSIELSNKLYNTSMYISKAICKSVTGKCIIDPHVVDIASNISSSLLRLYSTITKRVSLNENLKKHIETAKLFKNVAWYMIKHISLPFVQKNLNINIYCKSYRKAIKNLLSPFKESLSTSARQNISSHYAASRIISILYELIEYNKIGILAEELLFEILFYLSSAYLEINHHWPGGIDMFRNQMVWSFKNFPKTPKDLCFVLTNSTNIDTKHLIIIFIYFYLLTCSNNEKESMYLEPICDYLCSIQNEIPIPIIKAVLFNISICFVSHHAVNAISGLTFATKKLVELINFKTTDLIFTHHPALLYFLFASSIIPKKIQIQLIKQWIQNSDEICLVELEKFCLNNHKAKLCLMNVLINDTNIDSNKLQAGFNIIKKIITTENECNEHKTLLIIWDMLPIYLGSFCCTNNQKGIGATNLTFLLNLTEPCSLRGPNISINEHRSIVYTMSSIIKIHQSTFTEQYSLLSSLLQHLLTLIQLSNSDVLNTVKKNKDFLYALEKLCLSKNDNICFLAINTVIQLCQLEQEETVIEHKLLYSITLKCEYILNAMSRLSENCIISSIILFKIILQYYEEGICKSVEFTETPSVDFLKTIFLQLETIISQGLDRMSDHAWECMTTILSTKLLKHLQKLTYLKIEFATDPWLNFILVNSKSFSERCLEFLYFWFRHFVIRETVIKTEYDEDSFTIRGLKVLCPSLFDNTIVHISVTLINQVYEKNELVSKAKSIIQLILENKFLLPDELKGKMNIFLNQN</sequence>
<gene>
    <name evidence="1" type="ORF">FWK35_00002833</name>
</gene>
<proteinExistence type="predicted"/>
<dbReference type="OrthoDB" id="6598483at2759"/>
<dbReference type="Proteomes" id="UP000478052">
    <property type="component" value="Unassembled WGS sequence"/>
</dbReference>
<protein>
    <submittedName>
        <fullName evidence="1">Uncharacterized protein</fullName>
    </submittedName>
</protein>